<name>A0A9P8RTF4_9PEZI</name>
<reference evidence="2" key="1">
    <citation type="submission" date="2021-03" db="EMBL/GenBank/DDBJ databases">
        <title>Comparative genomics and phylogenomic investigation of the class Geoglossomycetes provide insights into ecological specialization and systematics.</title>
        <authorList>
            <person name="Melie T."/>
            <person name="Pirro S."/>
            <person name="Miller A.N."/>
            <person name="Quandt A."/>
        </authorList>
    </citation>
    <scope>NUCLEOTIDE SEQUENCE</scope>
    <source>
        <strain evidence="2">CAQ_001_2017</strain>
    </source>
</reference>
<protein>
    <recommendedName>
        <fullName evidence="4">Pex19 protein</fullName>
    </recommendedName>
</protein>
<dbReference type="GO" id="GO:0033328">
    <property type="term" value="F:peroxisome membrane targeting sequence binding"/>
    <property type="evidence" value="ECO:0007669"/>
    <property type="project" value="TreeGrafter"/>
</dbReference>
<dbReference type="EMBL" id="JAGHQM010000048">
    <property type="protein sequence ID" value="KAH0565936.1"/>
    <property type="molecule type" value="Genomic_DNA"/>
</dbReference>
<dbReference type="AlphaFoldDB" id="A0A9P8RTF4"/>
<evidence type="ECO:0000256" key="1">
    <source>
        <dbReference type="SAM" id="MobiDB-lite"/>
    </source>
</evidence>
<dbReference type="PANTHER" id="PTHR12774:SF2">
    <property type="entry name" value="PEROXISOMAL BIOGENESIS FACTOR 19"/>
    <property type="match status" value="1"/>
</dbReference>
<dbReference type="Gene3D" id="1.20.120.900">
    <property type="entry name" value="Pex19, mPTS binding domain"/>
    <property type="match status" value="1"/>
</dbReference>
<gene>
    <name evidence="2" type="ORF">GP486_000657</name>
</gene>
<evidence type="ECO:0000313" key="2">
    <source>
        <dbReference type="EMBL" id="KAH0565936.1"/>
    </source>
</evidence>
<keyword evidence="3" id="KW-1185">Reference proteome</keyword>
<dbReference type="InterPro" id="IPR038322">
    <property type="entry name" value="Pex19_C_sf"/>
</dbReference>
<proteinExistence type="predicted"/>
<organism evidence="2 3">
    <name type="scientific">Trichoglossum hirsutum</name>
    <dbReference type="NCBI Taxonomy" id="265104"/>
    <lineage>
        <taxon>Eukaryota</taxon>
        <taxon>Fungi</taxon>
        <taxon>Dikarya</taxon>
        <taxon>Ascomycota</taxon>
        <taxon>Pezizomycotina</taxon>
        <taxon>Geoglossomycetes</taxon>
        <taxon>Geoglossales</taxon>
        <taxon>Geoglossaceae</taxon>
        <taxon>Trichoglossum</taxon>
    </lineage>
</organism>
<evidence type="ECO:0008006" key="4">
    <source>
        <dbReference type="Google" id="ProtNLM"/>
    </source>
</evidence>
<comment type="caution">
    <text evidence="2">The sequence shown here is derived from an EMBL/GenBank/DDBJ whole genome shotgun (WGS) entry which is preliminary data.</text>
</comment>
<dbReference type="PANTHER" id="PTHR12774">
    <property type="entry name" value="PEROXISOMAL BIOGENESIS FACTOR 19"/>
    <property type="match status" value="1"/>
</dbReference>
<dbReference type="GO" id="GO:0045046">
    <property type="term" value="P:protein import into peroxisome membrane"/>
    <property type="evidence" value="ECO:0007669"/>
    <property type="project" value="TreeGrafter"/>
</dbReference>
<evidence type="ECO:0000313" key="3">
    <source>
        <dbReference type="Proteomes" id="UP000750711"/>
    </source>
</evidence>
<feature type="region of interest" description="Disordered" evidence="1">
    <location>
        <begin position="177"/>
        <end position="209"/>
    </location>
</feature>
<dbReference type="InterPro" id="IPR006708">
    <property type="entry name" value="Pex19"/>
</dbReference>
<dbReference type="GO" id="GO:0005778">
    <property type="term" value="C:peroxisomal membrane"/>
    <property type="evidence" value="ECO:0007669"/>
    <property type="project" value="TreeGrafter"/>
</dbReference>
<dbReference type="Pfam" id="PF04614">
    <property type="entry name" value="Pex19"/>
    <property type="match status" value="1"/>
</dbReference>
<sequence>MEQQFEKLVKELGDAAALASDEGIDPTLLPKSGPSTAADDAFQETIMRTMQRMQESGEQATAAAVADDTDDILSEMLKQMQSAAPEGEGSEEEISKMLLGMMEQLTNKDILYEPMKELNEKFPGWIEKNKDGVPREDLERYREQQALVQEIVAKFEDENYADSNATHREYIVERMQKMQAAGSPPPDLVGDMNAAQEALGELDPGCAQQ</sequence>
<dbReference type="Proteomes" id="UP000750711">
    <property type="component" value="Unassembled WGS sequence"/>
</dbReference>
<accession>A0A9P8RTF4</accession>